<sequence>MYNVAIVGCGVIGNRLADAFVAHGDTTVWAACDLVEEKVESFAAEYDCAAYTDYEAMVAEEAVDIVYVGVPPKVHREVVEAAVDAGKAVICEKPIAADATVGAELVALEEATDQPTAVNLPFRYTPGVRELIDRVEAGEIGEVQRIELTFRFPQWPREWQDVEWLAGREQGGPLREVGTHYLFGVQEAFGSIEWVDADIDYSAPGRYEESITGYFGVEGIPGIIDLLTDCDVDEENSMTVVGTEGSLELLDWYRLAENAGGEEQRVVVDEPGDTTLSLVEAFVAELEGEDGDLVSFAETNDVQQVVDAIFASEGERVVVGEE</sequence>
<comment type="caution">
    <text evidence="3">The sequence shown here is derived from an EMBL/GenBank/DDBJ whole genome shotgun (WGS) entry which is preliminary data.</text>
</comment>
<dbReference type="InterPro" id="IPR036291">
    <property type="entry name" value="NAD(P)-bd_dom_sf"/>
</dbReference>
<dbReference type="SUPFAM" id="SSF55347">
    <property type="entry name" value="Glyceraldehyde-3-phosphate dehydrogenase-like, C-terminal domain"/>
    <property type="match status" value="1"/>
</dbReference>
<dbReference type="Pfam" id="PF01408">
    <property type="entry name" value="GFO_IDH_MocA"/>
    <property type="match status" value="1"/>
</dbReference>
<evidence type="ECO:0000259" key="2">
    <source>
        <dbReference type="Pfam" id="PF22725"/>
    </source>
</evidence>
<dbReference type="SUPFAM" id="SSF51735">
    <property type="entry name" value="NAD(P)-binding Rossmann-fold domains"/>
    <property type="match status" value="1"/>
</dbReference>
<dbReference type="GO" id="GO:0000166">
    <property type="term" value="F:nucleotide binding"/>
    <property type="evidence" value="ECO:0007669"/>
    <property type="project" value="InterPro"/>
</dbReference>
<keyword evidence="4" id="KW-1185">Reference proteome</keyword>
<dbReference type="Proteomes" id="UP000823736">
    <property type="component" value="Unassembled WGS sequence"/>
</dbReference>
<dbReference type="InterPro" id="IPR052515">
    <property type="entry name" value="Gfo/Idh/MocA_Oxidoreductase"/>
</dbReference>
<feature type="domain" description="Gfo/Idh/MocA-like oxidoreductase N-terminal" evidence="1">
    <location>
        <begin position="3"/>
        <end position="118"/>
    </location>
</feature>
<name>A0A8T4GWT9_9EURY</name>
<dbReference type="InterPro" id="IPR055170">
    <property type="entry name" value="GFO_IDH_MocA-like_dom"/>
</dbReference>
<accession>A0A8T4GWT9</accession>
<evidence type="ECO:0000313" key="3">
    <source>
        <dbReference type="EMBL" id="MBP1986533.1"/>
    </source>
</evidence>
<gene>
    <name evidence="3" type="ORF">J2753_001027</name>
</gene>
<dbReference type="RefSeq" id="WP_209490837.1">
    <property type="nucleotide sequence ID" value="NZ_JAGGLC010000002.1"/>
</dbReference>
<dbReference type="Gene3D" id="3.30.360.10">
    <property type="entry name" value="Dihydrodipicolinate Reductase, domain 2"/>
    <property type="match status" value="1"/>
</dbReference>
<dbReference type="Gene3D" id="3.40.50.720">
    <property type="entry name" value="NAD(P)-binding Rossmann-like Domain"/>
    <property type="match status" value="1"/>
</dbReference>
<dbReference type="InterPro" id="IPR000683">
    <property type="entry name" value="Gfo/Idh/MocA-like_OxRdtase_N"/>
</dbReference>
<dbReference type="AlphaFoldDB" id="A0A8T4GWT9"/>
<reference evidence="3" key="1">
    <citation type="submission" date="2021-03" db="EMBL/GenBank/DDBJ databases">
        <title>Genomic Encyclopedia of Type Strains, Phase IV (KMG-IV): sequencing the most valuable type-strain genomes for metagenomic binning, comparative biology and taxonomic classification.</title>
        <authorList>
            <person name="Goeker M."/>
        </authorList>
    </citation>
    <scope>NUCLEOTIDE SEQUENCE</scope>
    <source>
        <strain evidence="3">DSM 26232</strain>
    </source>
</reference>
<dbReference type="PANTHER" id="PTHR43249">
    <property type="entry name" value="UDP-N-ACETYL-2-AMINO-2-DEOXY-D-GLUCURONATE OXIDASE"/>
    <property type="match status" value="1"/>
</dbReference>
<protein>
    <submittedName>
        <fullName evidence="3">Putative dehydrogenase</fullName>
    </submittedName>
</protein>
<dbReference type="OrthoDB" id="25239at2157"/>
<organism evidence="3 4">
    <name type="scientific">Halolamina salifodinae</name>
    <dbReference type="NCBI Taxonomy" id="1202767"/>
    <lineage>
        <taxon>Archaea</taxon>
        <taxon>Methanobacteriati</taxon>
        <taxon>Methanobacteriota</taxon>
        <taxon>Stenosarchaea group</taxon>
        <taxon>Halobacteria</taxon>
        <taxon>Halobacteriales</taxon>
        <taxon>Haloferacaceae</taxon>
    </lineage>
</organism>
<dbReference type="EMBL" id="JAGGLC010000002">
    <property type="protein sequence ID" value="MBP1986533.1"/>
    <property type="molecule type" value="Genomic_DNA"/>
</dbReference>
<dbReference type="PANTHER" id="PTHR43249:SF1">
    <property type="entry name" value="D-GLUCOSIDE 3-DEHYDROGENASE"/>
    <property type="match status" value="1"/>
</dbReference>
<proteinExistence type="predicted"/>
<evidence type="ECO:0000259" key="1">
    <source>
        <dbReference type="Pfam" id="PF01408"/>
    </source>
</evidence>
<dbReference type="Pfam" id="PF22725">
    <property type="entry name" value="GFO_IDH_MocA_C3"/>
    <property type="match status" value="1"/>
</dbReference>
<evidence type="ECO:0000313" key="4">
    <source>
        <dbReference type="Proteomes" id="UP000823736"/>
    </source>
</evidence>
<feature type="domain" description="GFO/IDH/MocA-like oxidoreductase" evidence="2">
    <location>
        <begin position="129"/>
        <end position="248"/>
    </location>
</feature>